<dbReference type="Pfam" id="PF03743">
    <property type="entry name" value="TrbI"/>
    <property type="match status" value="1"/>
</dbReference>
<gene>
    <name evidence="8" type="ORF">BN112_3524</name>
</gene>
<dbReference type="NCBIfam" id="NF038091">
    <property type="entry name" value="T4SS_VirB10"/>
    <property type="match status" value="1"/>
</dbReference>
<dbReference type="AlphaFoldDB" id="A0A0C6P7C2"/>
<dbReference type="InterPro" id="IPR042217">
    <property type="entry name" value="T4SS_VirB10/TrbI"/>
</dbReference>
<dbReference type="HOGENOM" id="CLU_041899_7_0_4"/>
<dbReference type="CDD" id="cd16429">
    <property type="entry name" value="VirB10"/>
    <property type="match status" value="1"/>
</dbReference>
<evidence type="ECO:0000256" key="4">
    <source>
        <dbReference type="ARBA" id="ARBA00022692"/>
    </source>
</evidence>
<dbReference type="Gene3D" id="2.40.128.260">
    <property type="entry name" value="Type IV secretion system, VirB10/TraB/TrbI"/>
    <property type="match status" value="1"/>
</dbReference>
<evidence type="ECO:0000256" key="3">
    <source>
        <dbReference type="ARBA" id="ARBA00022475"/>
    </source>
</evidence>
<dbReference type="InterPro" id="IPR047695">
    <property type="entry name" value="T4SS_VirB10/PtlG"/>
</dbReference>
<sequence length="374" mass="39487">MLNRPSSPDGGEAHAWPPDPEIPVFANAEHAHRRPLRWMFALVAVALSCLLATGIWRSRAAPPHAATQTVAPAGQALPPGRIFTVHPREPEPAPLPDMPAAPDPVLPQPRPAPPVPPPPIRAPYDYDEPAPRRDSAALKSGPAMMVATAARLGQTEQAGMADDGVSADAATLIGRNVSRATRSGDRDYRLLPGTFIDCILQTRIVTNVPGLTTCIVSRDVYSASGKRVLVPRGTTVVGEYRADLAQGSQRIYVAWSRLFMPSGLTIELASPAVDGTGAAGLPGVVDDKFAQRFGGALLLSVLGDATSYMLARATDARHGVNVNLTAAGTMNSLAASALNNTINIPPTLYKNHGDQIGILVARPLDFSILRGTNE</sequence>
<keyword evidence="3" id="KW-1003">Cell membrane</keyword>
<accession>A0A0C6P7C2</accession>
<keyword evidence="5" id="KW-1133">Transmembrane helix</keyword>
<protein>
    <submittedName>
        <fullName evidence="8">Putative bacterial secretion system protein</fullName>
    </submittedName>
</protein>
<evidence type="ECO:0000256" key="1">
    <source>
        <dbReference type="ARBA" id="ARBA00004162"/>
    </source>
</evidence>
<evidence type="ECO:0000256" key="5">
    <source>
        <dbReference type="ARBA" id="ARBA00022989"/>
    </source>
</evidence>
<dbReference type="KEGG" id="bbh:BN112_3524"/>
<dbReference type="Proteomes" id="UP000007564">
    <property type="component" value="Chromosome"/>
</dbReference>
<organism evidence="8 9">
    <name type="scientific">Bordetella bronchiseptica 253</name>
    <dbReference type="NCBI Taxonomy" id="568707"/>
    <lineage>
        <taxon>Bacteria</taxon>
        <taxon>Pseudomonadati</taxon>
        <taxon>Pseudomonadota</taxon>
        <taxon>Betaproteobacteria</taxon>
        <taxon>Burkholderiales</taxon>
        <taxon>Alcaligenaceae</taxon>
        <taxon>Bordetella</taxon>
    </lineage>
</organism>
<evidence type="ECO:0000313" key="8">
    <source>
        <dbReference type="EMBL" id="CCJ55438.1"/>
    </source>
</evidence>
<comment type="similarity">
    <text evidence="2">Belongs to the TrbI/VirB10 family.</text>
</comment>
<keyword evidence="6" id="KW-0472">Membrane</keyword>
<evidence type="ECO:0000313" key="9">
    <source>
        <dbReference type="Proteomes" id="UP000007564"/>
    </source>
</evidence>
<reference evidence="8 9" key="1">
    <citation type="journal article" date="2012" name="BMC Genomics">
        <title>Comparative genomics of the classical Bordetella subspecies: the evolution and exchange of virulence-associated diversity amongst closely related pathogens.</title>
        <authorList>
            <person name="Park J."/>
            <person name="Zhang Y."/>
            <person name="Buboltz A.M."/>
            <person name="Zhang X."/>
            <person name="Schuster S.C."/>
            <person name="Ahuja U."/>
            <person name="Liu M."/>
            <person name="Miller J.F."/>
            <person name="Sebaihia M."/>
            <person name="Bentley S.D."/>
            <person name="Parkhill J."/>
            <person name="Harvill E.T."/>
        </authorList>
    </citation>
    <scope>NUCLEOTIDE SEQUENCE [LARGE SCALE GENOMIC DNA]</scope>
    <source>
        <strain evidence="8 9">253</strain>
    </source>
</reference>
<comment type="subcellular location">
    <subcellularLocation>
        <location evidence="1">Cell membrane</location>
        <topology evidence="1">Single-pass membrane protein</topology>
    </subcellularLocation>
</comment>
<evidence type="ECO:0000256" key="7">
    <source>
        <dbReference type="SAM" id="MobiDB-lite"/>
    </source>
</evidence>
<dbReference type="InterPro" id="IPR005498">
    <property type="entry name" value="T4SS_VirB10/TraB/TrbI"/>
</dbReference>
<evidence type="ECO:0000256" key="2">
    <source>
        <dbReference type="ARBA" id="ARBA00010265"/>
    </source>
</evidence>
<name>A0A0C6P7C2_BORBO</name>
<dbReference type="GO" id="GO:0005886">
    <property type="term" value="C:plasma membrane"/>
    <property type="evidence" value="ECO:0007669"/>
    <property type="project" value="UniProtKB-SubCell"/>
</dbReference>
<dbReference type="OrthoDB" id="9766860at2"/>
<feature type="region of interest" description="Disordered" evidence="7">
    <location>
        <begin position="84"/>
        <end position="121"/>
    </location>
</feature>
<feature type="compositionally biased region" description="Pro residues" evidence="7">
    <location>
        <begin position="92"/>
        <end position="121"/>
    </location>
</feature>
<dbReference type="EMBL" id="HE965806">
    <property type="protein sequence ID" value="CCJ55438.1"/>
    <property type="molecule type" value="Genomic_DNA"/>
</dbReference>
<dbReference type="RefSeq" id="WP_015064778.1">
    <property type="nucleotide sequence ID" value="NC_019382.1"/>
</dbReference>
<evidence type="ECO:0000256" key="6">
    <source>
        <dbReference type="ARBA" id="ARBA00023136"/>
    </source>
</evidence>
<keyword evidence="4" id="KW-0812">Transmembrane</keyword>
<proteinExistence type="inferred from homology"/>